<evidence type="ECO:0000256" key="5">
    <source>
        <dbReference type="SAM" id="MobiDB-lite"/>
    </source>
</evidence>
<dbReference type="PANTHER" id="PTHR31069">
    <property type="entry name" value="OLEATE-ACTIVATED TRANSCRIPTION FACTOR 1-RELATED"/>
    <property type="match status" value="1"/>
</dbReference>
<proteinExistence type="predicted"/>
<feature type="region of interest" description="Disordered" evidence="5">
    <location>
        <begin position="1"/>
        <end position="49"/>
    </location>
</feature>
<keyword evidence="2" id="KW-0238">DNA-binding</keyword>
<keyword evidence="7" id="KW-1185">Reference proteome</keyword>
<keyword evidence="3" id="KW-0804">Transcription</keyword>
<evidence type="ECO:0000256" key="1">
    <source>
        <dbReference type="ARBA" id="ARBA00023015"/>
    </source>
</evidence>
<dbReference type="InterPro" id="IPR050675">
    <property type="entry name" value="OAF3"/>
</dbReference>
<organism evidence="6 7">
    <name type="scientific">Knufia peltigerae</name>
    <dbReference type="NCBI Taxonomy" id="1002370"/>
    <lineage>
        <taxon>Eukaryota</taxon>
        <taxon>Fungi</taxon>
        <taxon>Dikarya</taxon>
        <taxon>Ascomycota</taxon>
        <taxon>Pezizomycotina</taxon>
        <taxon>Eurotiomycetes</taxon>
        <taxon>Chaetothyriomycetidae</taxon>
        <taxon>Chaetothyriales</taxon>
        <taxon>Trichomeriaceae</taxon>
        <taxon>Knufia</taxon>
    </lineage>
</organism>
<keyword evidence="1" id="KW-0805">Transcription regulation</keyword>
<feature type="compositionally biased region" description="Polar residues" evidence="5">
    <location>
        <begin position="1"/>
        <end position="21"/>
    </location>
</feature>
<dbReference type="InterPro" id="IPR021858">
    <property type="entry name" value="Fun_TF"/>
</dbReference>
<evidence type="ECO:0000256" key="4">
    <source>
        <dbReference type="ARBA" id="ARBA00023242"/>
    </source>
</evidence>
<evidence type="ECO:0000256" key="2">
    <source>
        <dbReference type="ARBA" id="ARBA00023125"/>
    </source>
</evidence>
<accession>A0AA39CUL0</accession>
<feature type="region of interest" description="Disordered" evidence="5">
    <location>
        <begin position="131"/>
        <end position="170"/>
    </location>
</feature>
<comment type="caution">
    <text evidence="6">The sequence shown here is derived from an EMBL/GenBank/DDBJ whole genome shotgun (WGS) entry which is preliminary data.</text>
</comment>
<sequence length="680" mass="76239">MEIAHVSTTVSGAQGLRTSPDNDAGKSGEASGVASFSKEESRSEANSQAYIRRSQPTCIFGTAEIDDILSQIDTEHPLTDETETTITHGPFAVFAACSQTRKLQSLLAKKQPPSTSTDLDVNLERPQNISSSLLDRDHPPDLNFSQLPHARSLDRDHHSRETSPSLVGSLGDFGTAFQSPTLESSFQAYYSSSPYSANTSFQQSFNWSPPKETTTLGEEDDVSPSSSELLRSKPRSVFLSMEDCFLMQHYMQKVVRVFCVIDNPKSPWRALHLPRALQSCGELGTLGATSNTRKCLLHALLSISAYSLANNLRLEGQILEVDKWLRKAMQLRYKAIALLRDSVKCDLHSKSRPKYKELLAAMLSMISIDVASGDTGTCGVHLKGCEQLIRSARKSKMKYSGKARALHRIFFYLRTIHASTTINTEDVIQTSTLQRVNSNDSLEGDQEALGEMEVEDDSWLDMREGEPKDMASCEYVYGVPQSLLVLMRKAVRVVQHVSHYRRKNPGLLYSANLARLCDEVDEEILDWPIEQELSRCSIMSREDDTTKTVEHQTRAFHDALVLYFSQHVRLMHHRHLKPYVESVLYHLEAFDTIRNGSGSPGFGGALFWPAFIAASEAFDPALQARFMAWFERAKSYGLHSLWGGNAIALEVWNKDSPTKTRITSQWRTIAEERQVELMLT</sequence>
<dbReference type="AlphaFoldDB" id="A0AA39CUL0"/>
<evidence type="ECO:0000313" key="6">
    <source>
        <dbReference type="EMBL" id="KAJ9624332.1"/>
    </source>
</evidence>
<feature type="compositionally biased region" description="Basic and acidic residues" evidence="5">
    <location>
        <begin position="151"/>
        <end position="161"/>
    </location>
</feature>
<feature type="region of interest" description="Disordered" evidence="5">
    <location>
        <begin position="204"/>
        <end position="228"/>
    </location>
</feature>
<keyword evidence="4" id="KW-0539">Nucleus</keyword>
<dbReference type="Proteomes" id="UP001172681">
    <property type="component" value="Unassembled WGS sequence"/>
</dbReference>
<gene>
    <name evidence="6" type="primary">ARG81_4</name>
    <name evidence="6" type="ORF">H2204_010888</name>
</gene>
<protein>
    <submittedName>
        <fullName evidence="6">Arginine metabolism regulation protein II</fullName>
    </submittedName>
</protein>
<reference evidence="6" key="1">
    <citation type="submission" date="2022-10" db="EMBL/GenBank/DDBJ databases">
        <title>Culturing micro-colonial fungi from biological soil crusts in the Mojave desert and describing Neophaeococcomyces mojavensis, and introducing the new genera and species Taxawa tesnikishii.</title>
        <authorList>
            <person name="Kurbessoian T."/>
            <person name="Stajich J.E."/>
        </authorList>
    </citation>
    <scope>NUCLEOTIDE SEQUENCE</scope>
    <source>
        <strain evidence="6">TK_35</strain>
    </source>
</reference>
<dbReference type="EMBL" id="JAPDRN010000095">
    <property type="protein sequence ID" value="KAJ9624332.1"/>
    <property type="molecule type" value="Genomic_DNA"/>
</dbReference>
<evidence type="ECO:0000256" key="3">
    <source>
        <dbReference type="ARBA" id="ARBA00023163"/>
    </source>
</evidence>
<dbReference type="Pfam" id="PF11951">
    <property type="entry name" value="Fungal_trans_2"/>
    <property type="match status" value="1"/>
</dbReference>
<name>A0AA39CUL0_9EURO</name>
<feature type="compositionally biased region" description="Polar residues" evidence="5">
    <location>
        <begin position="204"/>
        <end position="216"/>
    </location>
</feature>
<dbReference type="PANTHER" id="PTHR31069:SF32">
    <property type="entry name" value="ARGININE METABOLISM REGULATION PROTEIN II"/>
    <property type="match status" value="1"/>
</dbReference>
<evidence type="ECO:0000313" key="7">
    <source>
        <dbReference type="Proteomes" id="UP001172681"/>
    </source>
</evidence>
<dbReference type="GO" id="GO:0003677">
    <property type="term" value="F:DNA binding"/>
    <property type="evidence" value="ECO:0007669"/>
    <property type="project" value="UniProtKB-KW"/>
</dbReference>